<dbReference type="InterPro" id="IPR021886">
    <property type="entry name" value="MgsA_C"/>
</dbReference>
<evidence type="ECO:0000256" key="3">
    <source>
        <dbReference type="ARBA" id="ARBA00020776"/>
    </source>
</evidence>
<dbReference type="InterPro" id="IPR032423">
    <property type="entry name" value="AAA_assoc_2"/>
</dbReference>
<keyword evidence="6" id="KW-0067">ATP-binding</keyword>
<dbReference type="CDD" id="cd18139">
    <property type="entry name" value="HLD_clamp_RarA"/>
    <property type="match status" value="1"/>
</dbReference>
<dbReference type="Pfam" id="PF16193">
    <property type="entry name" value="AAA_assoc_2"/>
    <property type="match status" value="1"/>
</dbReference>
<dbReference type="AlphaFoldDB" id="H8Z360"/>
<dbReference type="InterPro" id="IPR003593">
    <property type="entry name" value="AAA+_ATPase"/>
</dbReference>
<comment type="function">
    <text evidence="1">DNA-dependent ATPase that plays important roles in cellular responses to stalled DNA replication processes.</text>
</comment>
<evidence type="ECO:0000256" key="4">
    <source>
        <dbReference type="ARBA" id="ARBA00022705"/>
    </source>
</evidence>
<dbReference type="GO" id="GO:0017116">
    <property type="term" value="F:single-stranded DNA helicase activity"/>
    <property type="evidence" value="ECO:0007669"/>
    <property type="project" value="TreeGrafter"/>
</dbReference>
<dbReference type="SMART" id="SM00382">
    <property type="entry name" value="AAA"/>
    <property type="match status" value="1"/>
</dbReference>
<dbReference type="InterPro" id="IPR008921">
    <property type="entry name" value="DNA_pol3_clamp-load_cplx_C"/>
</dbReference>
<dbReference type="PANTHER" id="PTHR13779:SF7">
    <property type="entry name" value="ATPASE WRNIP1"/>
    <property type="match status" value="1"/>
</dbReference>
<keyword evidence="9" id="KW-1185">Reference proteome</keyword>
<dbReference type="eggNOG" id="COG2256">
    <property type="taxonomic scope" value="Bacteria"/>
</dbReference>
<evidence type="ECO:0000256" key="2">
    <source>
        <dbReference type="ARBA" id="ARBA00008959"/>
    </source>
</evidence>
<protein>
    <recommendedName>
        <fullName evidence="3">Replication-associated recombination protein A</fullName>
    </recommendedName>
</protein>
<comment type="similarity">
    <text evidence="2">Belongs to the AAA ATPase family. RarA/MGS1/WRNIP1 subfamily.</text>
</comment>
<evidence type="ECO:0000313" key="8">
    <source>
        <dbReference type="EMBL" id="EIC21768.1"/>
    </source>
</evidence>
<dbReference type="GO" id="GO:0008047">
    <property type="term" value="F:enzyme activator activity"/>
    <property type="evidence" value="ECO:0007669"/>
    <property type="project" value="TreeGrafter"/>
</dbReference>
<dbReference type="SUPFAM" id="SSF48019">
    <property type="entry name" value="post-AAA+ oligomerization domain-like"/>
    <property type="match status" value="1"/>
</dbReference>
<dbReference type="InterPro" id="IPR051314">
    <property type="entry name" value="AAA_ATPase_RarA/MGS1/WRNIP1"/>
</dbReference>
<proteinExistence type="inferred from homology"/>
<evidence type="ECO:0000256" key="1">
    <source>
        <dbReference type="ARBA" id="ARBA00002393"/>
    </source>
</evidence>
<dbReference type="PANTHER" id="PTHR13779">
    <property type="entry name" value="WERNER HELICASE-INTERACTING PROTEIN 1 FAMILY MEMBER"/>
    <property type="match status" value="1"/>
</dbReference>
<dbReference type="HOGENOM" id="CLU_017985_1_1_6"/>
<dbReference type="FunFam" id="3.40.50.300:FF:000137">
    <property type="entry name" value="Replication-associated recombination protein A"/>
    <property type="match status" value="1"/>
</dbReference>
<dbReference type="SUPFAM" id="SSF52540">
    <property type="entry name" value="P-loop containing nucleoside triphosphate hydrolases"/>
    <property type="match status" value="1"/>
</dbReference>
<gene>
    <name evidence="8" type="ORF">Thi970DRAFT_01997</name>
</gene>
<dbReference type="GO" id="GO:0003677">
    <property type="term" value="F:DNA binding"/>
    <property type="evidence" value="ECO:0007669"/>
    <property type="project" value="InterPro"/>
</dbReference>
<dbReference type="CDD" id="cd00009">
    <property type="entry name" value="AAA"/>
    <property type="match status" value="1"/>
</dbReference>
<dbReference type="GO" id="GO:0016887">
    <property type="term" value="F:ATP hydrolysis activity"/>
    <property type="evidence" value="ECO:0007669"/>
    <property type="project" value="InterPro"/>
</dbReference>
<dbReference type="GO" id="GO:0006261">
    <property type="term" value="P:DNA-templated DNA replication"/>
    <property type="evidence" value="ECO:0007669"/>
    <property type="project" value="TreeGrafter"/>
</dbReference>
<dbReference type="Gene3D" id="3.40.50.300">
    <property type="entry name" value="P-loop containing nucleotide triphosphate hydrolases"/>
    <property type="match status" value="1"/>
</dbReference>
<reference evidence="8 9" key="2">
    <citation type="submission" date="2011-11" db="EMBL/GenBank/DDBJ databases">
        <authorList>
            <consortium name="US DOE Joint Genome Institute"/>
            <person name="Lucas S."/>
            <person name="Han J."/>
            <person name="Lapidus A."/>
            <person name="Cheng J.-F."/>
            <person name="Goodwin L."/>
            <person name="Pitluck S."/>
            <person name="Peters L."/>
            <person name="Ovchinnikova G."/>
            <person name="Zhang X."/>
            <person name="Detter J.C."/>
            <person name="Han C."/>
            <person name="Tapia R."/>
            <person name="Land M."/>
            <person name="Hauser L."/>
            <person name="Kyrpides N."/>
            <person name="Ivanova N."/>
            <person name="Pagani I."/>
            <person name="Vogl K."/>
            <person name="Liu Z."/>
            <person name="Overmann J."/>
            <person name="Frigaard N.-U."/>
            <person name="Bryant D."/>
            <person name="Woyke T."/>
        </authorList>
    </citation>
    <scope>NUCLEOTIDE SEQUENCE [LARGE SCALE GENOMIC DNA]</scope>
    <source>
        <strain evidence="8 9">970</strain>
    </source>
</reference>
<dbReference type="Pfam" id="PF00004">
    <property type="entry name" value="AAA"/>
    <property type="match status" value="1"/>
</dbReference>
<feature type="domain" description="AAA+ ATPase" evidence="7">
    <location>
        <begin position="43"/>
        <end position="162"/>
    </location>
</feature>
<keyword evidence="4" id="KW-0235">DNA replication</keyword>
<dbReference type="STRING" id="631362.Thi970DRAFT_01997"/>
<evidence type="ECO:0000313" key="9">
    <source>
        <dbReference type="Proteomes" id="UP000002964"/>
    </source>
</evidence>
<organism evidence="8 9">
    <name type="scientific">Thiorhodovibrio frisius</name>
    <dbReference type="NCBI Taxonomy" id="631362"/>
    <lineage>
        <taxon>Bacteria</taxon>
        <taxon>Pseudomonadati</taxon>
        <taxon>Pseudomonadota</taxon>
        <taxon>Gammaproteobacteria</taxon>
        <taxon>Chromatiales</taxon>
        <taxon>Chromatiaceae</taxon>
        <taxon>Thiorhodovibrio</taxon>
    </lineage>
</organism>
<evidence type="ECO:0000256" key="6">
    <source>
        <dbReference type="ARBA" id="ARBA00022840"/>
    </source>
</evidence>
<reference evidence="9" key="1">
    <citation type="submission" date="2011-06" db="EMBL/GenBank/DDBJ databases">
        <authorList>
            <consortium name="US DOE Joint Genome Institute (JGI-PGF)"/>
            <person name="Lucas S."/>
            <person name="Han J."/>
            <person name="Lapidus A."/>
            <person name="Cheng J.-F."/>
            <person name="Goodwin L."/>
            <person name="Pitluck S."/>
            <person name="Peters L."/>
            <person name="Land M.L."/>
            <person name="Hauser L."/>
            <person name="Vogl K."/>
            <person name="Liu Z."/>
            <person name="Overmann J."/>
            <person name="Frigaard N.-U."/>
            <person name="Bryant D.A."/>
            <person name="Woyke T.J."/>
        </authorList>
    </citation>
    <scope>NUCLEOTIDE SEQUENCE [LARGE SCALE GENOMIC DNA]</scope>
    <source>
        <strain evidence="9">970</strain>
    </source>
</reference>
<dbReference type="FunFam" id="1.20.272.10:FF:000001">
    <property type="entry name" value="Putative AAA family ATPase"/>
    <property type="match status" value="1"/>
</dbReference>
<dbReference type="RefSeq" id="WP_009148352.1">
    <property type="nucleotide sequence ID" value="NZ_CP121471.1"/>
</dbReference>
<dbReference type="Gene3D" id="1.10.8.60">
    <property type="match status" value="1"/>
</dbReference>
<dbReference type="GO" id="GO:0005524">
    <property type="term" value="F:ATP binding"/>
    <property type="evidence" value="ECO:0007669"/>
    <property type="project" value="UniProtKB-KW"/>
</dbReference>
<dbReference type="Gene3D" id="1.20.272.10">
    <property type="match status" value="1"/>
</dbReference>
<dbReference type="InterPro" id="IPR027417">
    <property type="entry name" value="P-loop_NTPase"/>
</dbReference>
<dbReference type="Proteomes" id="UP000002964">
    <property type="component" value="Unassembled WGS sequence"/>
</dbReference>
<dbReference type="GO" id="GO:0000731">
    <property type="term" value="P:DNA synthesis involved in DNA repair"/>
    <property type="evidence" value="ECO:0007669"/>
    <property type="project" value="TreeGrafter"/>
</dbReference>
<dbReference type="InterPro" id="IPR003959">
    <property type="entry name" value="ATPase_AAA_core"/>
</dbReference>
<evidence type="ECO:0000256" key="5">
    <source>
        <dbReference type="ARBA" id="ARBA00022741"/>
    </source>
</evidence>
<name>H8Z360_9GAMM</name>
<dbReference type="Gene3D" id="1.10.3710.10">
    <property type="entry name" value="DNA polymerase III clamp loader subunits, C-terminal domain"/>
    <property type="match status" value="1"/>
</dbReference>
<keyword evidence="5" id="KW-0547">Nucleotide-binding</keyword>
<evidence type="ECO:0000259" key="7">
    <source>
        <dbReference type="SMART" id="SM00382"/>
    </source>
</evidence>
<accession>H8Z360</accession>
<dbReference type="Pfam" id="PF12002">
    <property type="entry name" value="MgsA_C"/>
    <property type="match status" value="1"/>
</dbReference>
<dbReference type="EMBL" id="JH603169">
    <property type="protein sequence ID" value="EIC21768.1"/>
    <property type="molecule type" value="Genomic_DNA"/>
</dbReference>
<sequence>MTISAPAVPLPERMRPQRLEDCVGQAHLLAPGRPLHQALVSGRLHSMILWGPPGTGKTTLARLFANAADAHFIQLSAVLAGVKEVREAVAEAKRLREGLTPQATLLFIDEVHRFNKAQQDAFLPHVEDGTLTFIGATTENPSFALNSALLSRARVYVLEPMDTLALETLIRRALGDSERGLGQLGLSIAPEACQQLARVADGDARRALSLLELAAQRVEQAGQGGAPEVTNPEVPGPSMTTSVIEAVLDAGARRFDKGGDAFYDQISALHKSVRGSAPDAALYWLARMIDGGCDPLYLARRLVRIASEDIGNADPRALELTLNAWDAMQRLGSPEGELALAQAAVYLACAPKSNAVYIAWKQALADARAQGSLPVPAHLCNAPTALMQAMGKGARYRYAHDEPDAYAAGENYFPDQLKPRDYYQPVPRGLETRIGEKLARLAERDRAAEQT</sequence>